<reference evidence="2" key="1">
    <citation type="submission" date="2021-06" db="EMBL/GenBank/DDBJ databases">
        <authorList>
            <person name="Kallberg Y."/>
            <person name="Tangrot J."/>
            <person name="Rosling A."/>
        </authorList>
    </citation>
    <scope>NUCLEOTIDE SEQUENCE</scope>
    <source>
        <strain evidence="2">MA453B</strain>
    </source>
</reference>
<dbReference type="EMBL" id="CAJVPY010019864">
    <property type="protein sequence ID" value="CAG8773200.1"/>
    <property type="molecule type" value="Genomic_DNA"/>
</dbReference>
<feature type="compositionally biased region" description="Basic and acidic residues" evidence="1">
    <location>
        <begin position="60"/>
        <end position="74"/>
    </location>
</feature>
<accession>A0A9N9JAZ4</accession>
<feature type="compositionally biased region" description="Basic and acidic residues" evidence="1">
    <location>
        <begin position="26"/>
        <end position="41"/>
    </location>
</feature>
<dbReference type="Proteomes" id="UP000789405">
    <property type="component" value="Unassembled WGS sequence"/>
</dbReference>
<evidence type="ECO:0000256" key="1">
    <source>
        <dbReference type="SAM" id="MobiDB-lite"/>
    </source>
</evidence>
<comment type="caution">
    <text evidence="2">The sequence shown here is derived from an EMBL/GenBank/DDBJ whole genome shotgun (WGS) entry which is preliminary data.</text>
</comment>
<feature type="non-terminal residue" evidence="2">
    <location>
        <position position="74"/>
    </location>
</feature>
<organism evidence="2 3">
    <name type="scientific">Dentiscutata erythropus</name>
    <dbReference type="NCBI Taxonomy" id="1348616"/>
    <lineage>
        <taxon>Eukaryota</taxon>
        <taxon>Fungi</taxon>
        <taxon>Fungi incertae sedis</taxon>
        <taxon>Mucoromycota</taxon>
        <taxon>Glomeromycotina</taxon>
        <taxon>Glomeromycetes</taxon>
        <taxon>Diversisporales</taxon>
        <taxon>Gigasporaceae</taxon>
        <taxon>Dentiscutata</taxon>
    </lineage>
</organism>
<feature type="non-terminal residue" evidence="2">
    <location>
        <position position="1"/>
    </location>
</feature>
<name>A0A9N9JAZ4_9GLOM</name>
<evidence type="ECO:0000313" key="2">
    <source>
        <dbReference type="EMBL" id="CAG8773200.1"/>
    </source>
</evidence>
<protein>
    <submittedName>
        <fullName evidence="2">28432_t:CDS:1</fullName>
    </submittedName>
</protein>
<evidence type="ECO:0000313" key="3">
    <source>
        <dbReference type="Proteomes" id="UP000789405"/>
    </source>
</evidence>
<gene>
    <name evidence="2" type="ORF">DERYTH_LOCUS18892</name>
</gene>
<dbReference type="AlphaFoldDB" id="A0A9N9JAZ4"/>
<sequence>TSTIDVSNRLRVAFVIKSSRQSGGELESRPDYEDWQKEHQSAGEPSINLYNTMFSGEEEPSGKKFEKGTAVRSD</sequence>
<feature type="region of interest" description="Disordered" evidence="1">
    <location>
        <begin position="20"/>
        <end position="74"/>
    </location>
</feature>
<proteinExistence type="predicted"/>
<keyword evidence="3" id="KW-1185">Reference proteome</keyword>